<dbReference type="RefSeq" id="WP_044151220.1">
    <property type="nucleotide sequence ID" value="NZ_QVFV01000003.1"/>
</dbReference>
<evidence type="ECO:0000259" key="1">
    <source>
        <dbReference type="Pfam" id="PF04993"/>
    </source>
</evidence>
<dbReference type="Proteomes" id="UP000292459">
    <property type="component" value="Unassembled WGS sequence"/>
</dbReference>
<gene>
    <name evidence="2" type="ORF">DYY88_15010</name>
</gene>
<dbReference type="Pfam" id="PF04993">
    <property type="entry name" value="TfoX_N"/>
    <property type="match status" value="1"/>
</dbReference>
<dbReference type="OrthoDB" id="9803291at2"/>
<comment type="caution">
    <text evidence="2">The sequence shown here is derived from an EMBL/GenBank/DDBJ whole genome shotgun (WGS) entry which is preliminary data.</text>
</comment>
<dbReference type="SUPFAM" id="SSF159894">
    <property type="entry name" value="YgaC/TfoX-N like"/>
    <property type="match status" value="1"/>
</dbReference>
<protein>
    <submittedName>
        <fullName evidence="2">TfoX family protein</fullName>
    </submittedName>
</protein>
<dbReference type="Gene3D" id="3.30.1460.30">
    <property type="entry name" value="YgaC/TfoX-N like chaperone"/>
    <property type="match status" value="1"/>
</dbReference>
<dbReference type="PANTHER" id="PTHR36121:SF1">
    <property type="entry name" value="PROTEIN SXY"/>
    <property type="match status" value="1"/>
</dbReference>
<reference evidence="2 3" key="1">
    <citation type="submission" date="2018-11" db="EMBL/GenBank/DDBJ databases">
        <title>Whole genome sequencing of an environmental sample.</title>
        <authorList>
            <person name="Sarangi A.N."/>
            <person name="Singh D."/>
            <person name="Tripathy S."/>
        </authorList>
    </citation>
    <scope>NUCLEOTIDE SEQUENCE [LARGE SCALE GENOMIC DNA]</scope>
    <source>
        <strain evidence="2 3">Lakshadweep</strain>
    </source>
</reference>
<evidence type="ECO:0000313" key="2">
    <source>
        <dbReference type="EMBL" id="RZM77871.1"/>
    </source>
</evidence>
<dbReference type="AlphaFoldDB" id="A0A4Q7E6I7"/>
<feature type="domain" description="TfoX N-terminal" evidence="1">
    <location>
        <begin position="24"/>
        <end position="113"/>
    </location>
</feature>
<organism evidence="2 3">
    <name type="scientific">Leptolyngbya iicbica LK</name>
    <dbReference type="NCBI Taxonomy" id="2294035"/>
    <lineage>
        <taxon>Bacteria</taxon>
        <taxon>Bacillati</taxon>
        <taxon>Cyanobacteriota</taxon>
        <taxon>Cyanophyceae</taxon>
        <taxon>Leptolyngbyales</taxon>
        <taxon>Leptolyngbyaceae</taxon>
        <taxon>Leptolyngbya group</taxon>
        <taxon>Leptolyngbya</taxon>
        <taxon>Leptolyngbya iicbica</taxon>
    </lineage>
</organism>
<dbReference type="InterPro" id="IPR047525">
    <property type="entry name" value="TfoX-like"/>
</dbReference>
<accession>A0A4Q7E6I7</accession>
<evidence type="ECO:0000313" key="3">
    <source>
        <dbReference type="Proteomes" id="UP000292459"/>
    </source>
</evidence>
<proteinExistence type="predicted"/>
<dbReference type="EMBL" id="QVFV01000003">
    <property type="protein sequence ID" value="RZM77871.1"/>
    <property type="molecule type" value="Genomic_DNA"/>
</dbReference>
<name>A0A4Q7E6I7_9CYAN</name>
<dbReference type="PANTHER" id="PTHR36121">
    <property type="entry name" value="PROTEIN SXY"/>
    <property type="match status" value="1"/>
</dbReference>
<sequence>MPPSPDADAKAAKQQFCNEVVRHLNQVAPVTARGMFGGYGLYLEGVMFALIADETVYFKVDEGNRGDFEAWKMPPFTYDGKGKPITLSYYEIPPPIWEDGSELQHWVERAHAAGKRAKQGKRRSRA</sequence>
<keyword evidence="3" id="KW-1185">Reference proteome</keyword>
<dbReference type="InterPro" id="IPR007076">
    <property type="entry name" value="TfoX_N"/>
</dbReference>